<dbReference type="PANTHER" id="PTHR22897:SF8">
    <property type="entry name" value="SULFHYDRYL OXIDASE"/>
    <property type="match status" value="1"/>
</dbReference>
<keyword evidence="8" id="KW-1133">Transmembrane helix</keyword>
<keyword evidence="13" id="KW-1185">Reference proteome</keyword>
<proteinExistence type="predicted"/>
<keyword evidence="2 8" id="KW-0285">Flavoprotein</keyword>
<evidence type="ECO:0000259" key="11">
    <source>
        <dbReference type="PROSITE" id="PS51352"/>
    </source>
</evidence>
<evidence type="ECO:0000256" key="4">
    <source>
        <dbReference type="ARBA" id="ARBA00022827"/>
    </source>
</evidence>
<keyword evidence="6" id="KW-1015">Disulfide bond</keyword>
<dbReference type="GO" id="GO:0016972">
    <property type="term" value="F:thiol oxidase activity"/>
    <property type="evidence" value="ECO:0007669"/>
    <property type="project" value="UniProtKB-EC"/>
</dbReference>
<dbReference type="InterPro" id="IPR017905">
    <property type="entry name" value="ERV/ALR_sulphydryl_oxidase"/>
</dbReference>
<dbReference type="AlphaFoldDB" id="A0ABD3SFV4"/>
<keyword evidence="4 8" id="KW-0274">FAD</keyword>
<protein>
    <recommendedName>
        <fullName evidence="8">Sulfhydryl oxidase</fullName>
        <ecNumber evidence="8">1.8.3.2</ecNumber>
    </recommendedName>
</protein>
<sequence length="564" mass="63871">MPRLKRLPTNNYLLATWLGLILVVFYLAVDRVMGNPKYLYHVEDGIDGASSSSASAIDAGGYIIEYHATPPRGEHPSTEEDDAAETSSSTTYDELRPSFLYARSSSSSSSIPDDYVPPPRVVEFYAPWCPHCRHFAPEYVRIATEIVGSHPAVKFFAVSCVAHGELCKDQNVTGYPTIKVFRGGSFEARSWNVGKGANSMLRELGFDDDVGGSGGGEGRAGKLRKVENGPPRKAGRESSEGGAIARVVPFRTFDVHDAWSDAALSFEFALRNGIYVENGPLDDGRAKAFREWLSLLSRTLPPQMDRTRDIVDAILGDFTRASGSQSGLNDVVRERVGGVKMEEEESRTWRTCTYGDGKVGYTCGLWQLFHVMSLGVVEYNRHNPPMPTRYVSDILRDYIEHFFQCEVCRLNFLSTYDACAFDGCHRLSDKPSLSENEWRELPLWLWETHNDVNVRLMGERLERHAEDGPNQWESQQARWPSLYACPNCWRDDRSWEDEEVFKFLRSCYWSGNPSYIKIPFSVDVRSRFIPLRWKLAAIVFAALALILHMNHSKKRKQYSGRHKK</sequence>
<feature type="region of interest" description="Disordered" evidence="9">
    <location>
        <begin position="208"/>
        <end position="241"/>
    </location>
</feature>
<evidence type="ECO:0000256" key="1">
    <source>
        <dbReference type="ARBA" id="ARBA00001974"/>
    </source>
</evidence>
<dbReference type="InterPro" id="IPR017937">
    <property type="entry name" value="Thioredoxin_CS"/>
</dbReference>
<keyword evidence="8" id="KW-0812">Transmembrane</keyword>
<comment type="cofactor">
    <cofactor evidence="1 8">
        <name>FAD</name>
        <dbReference type="ChEBI" id="CHEBI:57692"/>
    </cofactor>
</comment>
<accession>A0ABD3SFV4</accession>
<dbReference type="CDD" id="cd02961">
    <property type="entry name" value="PDI_a_family"/>
    <property type="match status" value="1"/>
</dbReference>
<dbReference type="PRINTS" id="PR00421">
    <property type="entry name" value="THIOREDOXIN"/>
</dbReference>
<dbReference type="Pfam" id="PF00085">
    <property type="entry name" value="Thioredoxin"/>
    <property type="match status" value="1"/>
</dbReference>
<dbReference type="Proteomes" id="UP001530377">
    <property type="component" value="Unassembled WGS sequence"/>
</dbReference>
<dbReference type="PANTHER" id="PTHR22897">
    <property type="entry name" value="QUIESCIN Q6-RELATED SULFHYDRYL OXIDASE"/>
    <property type="match status" value="1"/>
</dbReference>
<organism evidence="12 13">
    <name type="scientific">Cyclostephanos tholiformis</name>
    <dbReference type="NCBI Taxonomy" id="382380"/>
    <lineage>
        <taxon>Eukaryota</taxon>
        <taxon>Sar</taxon>
        <taxon>Stramenopiles</taxon>
        <taxon>Ochrophyta</taxon>
        <taxon>Bacillariophyta</taxon>
        <taxon>Coscinodiscophyceae</taxon>
        <taxon>Thalassiosirophycidae</taxon>
        <taxon>Stephanodiscales</taxon>
        <taxon>Stephanodiscaceae</taxon>
        <taxon>Cyclostephanos</taxon>
    </lineage>
</organism>
<evidence type="ECO:0000256" key="8">
    <source>
        <dbReference type="RuleBase" id="RU371123"/>
    </source>
</evidence>
<feature type="transmembrane region" description="Helical" evidence="8">
    <location>
        <begin position="12"/>
        <end position="29"/>
    </location>
</feature>
<keyword evidence="7" id="KW-0325">Glycoprotein</keyword>
<evidence type="ECO:0000256" key="5">
    <source>
        <dbReference type="ARBA" id="ARBA00023002"/>
    </source>
</evidence>
<evidence type="ECO:0000256" key="9">
    <source>
        <dbReference type="SAM" id="MobiDB-lite"/>
    </source>
</evidence>
<dbReference type="Gene3D" id="3.40.30.10">
    <property type="entry name" value="Glutaredoxin"/>
    <property type="match status" value="1"/>
</dbReference>
<keyword evidence="8" id="KW-0472">Membrane</keyword>
<comment type="catalytic activity">
    <reaction evidence="8">
        <text>2 R'C(R)SH + O2 = R'C(R)S-S(R)CR' + H2O2</text>
        <dbReference type="Rhea" id="RHEA:17357"/>
        <dbReference type="ChEBI" id="CHEBI:15379"/>
        <dbReference type="ChEBI" id="CHEBI:16240"/>
        <dbReference type="ChEBI" id="CHEBI:16520"/>
        <dbReference type="ChEBI" id="CHEBI:17412"/>
        <dbReference type="EC" id="1.8.3.2"/>
    </reaction>
</comment>
<keyword evidence="5 8" id="KW-0560">Oxidoreductase</keyword>
<dbReference type="EC" id="1.8.3.2" evidence="8"/>
<evidence type="ECO:0000256" key="2">
    <source>
        <dbReference type="ARBA" id="ARBA00022630"/>
    </source>
</evidence>
<dbReference type="InterPro" id="IPR036249">
    <property type="entry name" value="Thioredoxin-like_sf"/>
</dbReference>
<dbReference type="EMBL" id="JALLPB020000044">
    <property type="protein sequence ID" value="KAL3823168.1"/>
    <property type="molecule type" value="Genomic_DNA"/>
</dbReference>
<feature type="domain" description="ERV/ALR sulfhydryl oxidase" evidence="10">
    <location>
        <begin position="354"/>
        <end position="472"/>
    </location>
</feature>
<dbReference type="Gene3D" id="1.20.120.310">
    <property type="entry name" value="ERV/ALR sulfhydryl oxidase domain"/>
    <property type="match status" value="1"/>
</dbReference>
<evidence type="ECO:0000256" key="6">
    <source>
        <dbReference type="ARBA" id="ARBA00023157"/>
    </source>
</evidence>
<evidence type="ECO:0000256" key="3">
    <source>
        <dbReference type="ARBA" id="ARBA00022729"/>
    </source>
</evidence>
<comment type="caution">
    <text evidence="12">The sequence shown here is derived from an EMBL/GenBank/DDBJ whole genome shotgun (WGS) entry which is preliminary data.</text>
</comment>
<dbReference type="PROSITE" id="PS51324">
    <property type="entry name" value="ERV_ALR"/>
    <property type="match status" value="1"/>
</dbReference>
<keyword evidence="3" id="KW-0732">Signal</keyword>
<gene>
    <name evidence="12" type="ORF">ACHAXA_010052</name>
</gene>
<dbReference type="InterPro" id="IPR036774">
    <property type="entry name" value="ERV/ALR_sulphydryl_oxid_sf"/>
</dbReference>
<dbReference type="Pfam" id="PF04777">
    <property type="entry name" value="Evr1_Alr"/>
    <property type="match status" value="1"/>
</dbReference>
<feature type="region of interest" description="Disordered" evidence="9">
    <location>
        <begin position="68"/>
        <end position="92"/>
    </location>
</feature>
<dbReference type="SUPFAM" id="SSF69000">
    <property type="entry name" value="FAD-dependent thiol oxidase"/>
    <property type="match status" value="1"/>
</dbReference>
<dbReference type="PROSITE" id="PS51352">
    <property type="entry name" value="THIOREDOXIN_2"/>
    <property type="match status" value="1"/>
</dbReference>
<feature type="domain" description="Thioredoxin" evidence="11">
    <location>
        <begin position="77"/>
        <end position="249"/>
    </location>
</feature>
<dbReference type="PROSITE" id="PS00194">
    <property type="entry name" value="THIOREDOXIN_1"/>
    <property type="match status" value="1"/>
</dbReference>
<evidence type="ECO:0000259" key="10">
    <source>
        <dbReference type="PROSITE" id="PS51324"/>
    </source>
</evidence>
<evidence type="ECO:0000313" key="13">
    <source>
        <dbReference type="Proteomes" id="UP001530377"/>
    </source>
</evidence>
<dbReference type="InterPro" id="IPR013766">
    <property type="entry name" value="Thioredoxin_domain"/>
</dbReference>
<feature type="transmembrane region" description="Helical" evidence="8">
    <location>
        <begin position="531"/>
        <end position="549"/>
    </location>
</feature>
<name>A0ABD3SFV4_9STRA</name>
<evidence type="ECO:0000313" key="12">
    <source>
        <dbReference type="EMBL" id="KAL3823168.1"/>
    </source>
</evidence>
<dbReference type="SUPFAM" id="SSF52833">
    <property type="entry name" value="Thioredoxin-like"/>
    <property type="match status" value="1"/>
</dbReference>
<dbReference type="InterPro" id="IPR039798">
    <property type="entry name" value="Sulfhydryl_oxidase"/>
</dbReference>
<evidence type="ECO:0000256" key="7">
    <source>
        <dbReference type="ARBA" id="ARBA00023180"/>
    </source>
</evidence>
<reference evidence="12 13" key="1">
    <citation type="submission" date="2024-10" db="EMBL/GenBank/DDBJ databases">
        <title>Updated reference genomes for cyclostephanoid diatoms.</title>
        <authorList>
            <person name="Roberts W.R."/>
            <person name="Alverson A.J."/>
        </authorList>
    </citation>
    <scope>NUCLEOTIDE SEQUENCE [LARGE SCALE GENOMIC DNA]</scope>
    <source>
        <strain evidence="12 13">AJA228-03</strain>
    </source>
</reference>
<comment type="caution">
    <text evidence="8">Lacks conserved residue(s) required for the propagation of feature annotation.</text>
</comment>